<organism evidence="1 2">
    <name type="scientific">Leucogyrophana mollusca</name>
    <dbReference type="NCBI Taxonomy" id="85980"/>
    <lineage>
        <taxon>Eukaryota</taxon>
        <taxon>Fungi</taxon>
        <taxon>Dikarya</taxon>
        <taxon>Basidiomycota</taxon>
        <taxon>Agaricomycotina</taxon>
        <taxon>Agaricomycetes</taxon>
        <taxon>Agaricomycetidae</taxon>
        <taxon>Boletales</taxon>
        <taxon>Boletales incertae sedis</taxon>
        <taxon>Leucogyrophana</taxon>
    </lineage>
</organism>
<dbReference type="Proteomes" id="UP000790709">
    <property type="component" value="Unassembled WGS sequence"/>
</dbReference>
<accession>A0ACB8B5K2</accession>
<comment type="caution">
    <text evidence="1">The sequence shown here is derived from an EMBL/GenBank/DDBJ whole genome shotgun (WGS) entry which is preliminary data.</text>
</comment>
<protein>
    <submittedName>
        <fullName evidence="1">Uncharacterized protein</fullName>
    </submittedName>
</protein>
<sequence>MSKMLLFAFEHRDFRAITDSDQSPVKTPRFFGSLLPRPLLPFRTSPSTSPPANSPRREVKVANVTREGRGHREEASSATPSLVPATPTLSSPAPLRWPAGHPSGDCASSRACTSRWAQARRPCAGTSPWGHPGV</sequence>
<evidence type="ECO:0000313" key="1">
    <source>
        <dbReference type="EMBL" id="KAH7920996.1"/>
    </source>
</evidence>
<dbReference type="EMBL" id="MU266547">
    <property type="protein sequence ID" value="KAH7920996.1"/>
    <property type="molecule type" value="Genomic_DNA"/>
</dbReference>
<reference evidence="1" key="1">
    <citation type="journal article" date="2021" name="New Phytol.">
        <title>Evolutionary innovations through gain and loss of genes in the ectomycorrhizal Boletales.</title>
        <authorList>
            <person name="Wu G."/>
            <person name="Miyauchi S."/>
            <person name="Morin E."/>
            <person name="Kuo A."/>
            <person name="Drula E."/>
            <person name="Varga T."/>
            <person name="Kohler A."/>
            <person name="Feng B."/>
            <person name="Cao Y."/>
            <person name="Lipzen A."/>
            <person name="Daum C."/>
            <person name="Hundley H."/>
            <person name="Pangilinan J."/>
            <person name="Johnson J."/>
            <person name="Barry K."/>
            <person name="LaButti K."/>
            <person name="Ng V."/>
            <person name="Ahrendt S."/>
            <person name="Min B."/>
            <person name="Choi I.G."/>
            <person name="Park H."/>
            <person name="Plett J.M."/>
            <person name="Magnuson J."/>
            <person name="Spatafora J.W."/>
            <person name="Nagy L.G."/>
            <person name="Henrissat B."/>
            <person name="Grigoriev I.V."/>
            <person name="Yang Z.L."/>
            <person name="Xu J."/>
            <person name="Martin F.M."/>
        </authorList>
    </citation>
    <scope>NUCLEOTIDE SEQUENCE</scope>
    <source>
        <strain evidence="1">KUC20120723A-06</strain>
    </source>
</reference>
<name>A0ACB8B5K2_9AGAM</name>
<evidence type="ECO:0000313" key="2">
    <source>
        <dbReference type="Proteomes" id="UP000790709"/>
    </source>
</evidence>
<gene>
    <name evidence="1" type="ORF">BV22DRAFT_1179250</name>
</gene>
<keyword evidence="2" id="KW-1185">Reference proteome</keyword>
<proteinExistence type="predicted"/>